<keyword evidence="8" id="KW-1185">Reference proteome</keyword>
<dbReference type="GO" id="GO:0016740">
    <property type="term" value="F:transferase activity"/>
    <property type="evidence" value="ECO:0007669"/>
    <property type="project" value="UniProtKB-KW"/>
</dbReference>
<evidence type="ECO:0000313" key="7">
    <source>
        <dbReference type="EMBL" id="MCY9522406.1"/>
    </source>
</evidence>
<gene>
    <name evidence="7" type="ORF">M5X09_22575</name>
</gene>
<comment type="cofactor">
    <cofactor evidence="1">
        <name>Mg(2+)</name>
        <dbReference type="ChEBI" id="CHEBI:18420"/>
    </cofactor>
</comment>
<sequence>MFKFNISHSGAWVVCAIADTEVGIDVEEIKPIDFSVSQCFFSKREHQQLMMQREELRLAYFYNLWTMKESYIKCIGKGLSIPLNSFTVCVERQCVIASTDYPSIPVLMIDLEDQYKLSVCSMEHLATSNIEVINISNVAEQLLWGIEKTR</sequence>
<dbReference type="InterPro" id="IPR004568">
    <property type="entry name" value="Ppantetheine-prot_Trfase_dom"/>
</dbReference>
<organism evidence="7 8">
    <name type="scientific">Paenibacillus apiarius</name>
    <dbReference type="NCBI Taxonomy" id="46240"/>
    <lineage>
        <taxon>Bacteria</taxon>
        <taxon>Bacillati</taxon>
        <taxon>Bacillota</taxon>
        <taxon>Bacilli</taxon>
        <taxon>Bacillales</taxon>
        <taxon>Paenibacillaceae</taxon>
        <taxon>Paenibacillus</taxon>
    </lineage>
</organism>
<reference evidence="7 8" key="1">
    <citation type="submission" date="2022-05" db="EMBL/GenBank/DDBJ databases">
        <title>Genome Sequencing of Bee-Associated Microbes.</title>
        <authorList>
            <person name="Dunlap C."/>
        </authorList>
    </citation>
    <scope>NUCLEOTIDE SEQUENCE [LARGE SCALE GENOMIC DNA]</scope>
    <source>
        <strain evidence="7 8">NRRL NRS-1438</strain>
    </source>
</reference>
<dbReference type="InterPro" id="IPR037143">
    <property type="entry name" value="4-PPantetheinyl_Trfase_dom_sf"/>
</dbReference>
<evidence type="ECO:0000256" key="4">
    <source>
        <dbReference type="ARBA" id="ARBA00022723"/>
    </source>
</evidence>
<dbReference type="Gene3D" id="3.90.470.20">
    <property type="entry name" value="4'-phosphopantetheinyl transferase domain"/>
    <property type="match status" value="1"/>
</dbReference>
<dbReference type="PANTHER" id="PTHR12215:SF10">
    <property type="entry name" value="L-AMINOADIPATE-SEMIALDEHYDE DEHYDROGENASE-PHOSPHOPANTETHEINYL TRANSFERASE"/>
    <property type="match status" value="1"/>
</dbReference>
<keyword evidence="4" id="KW-0479">Metal-binding</keyword>
<dbReference type="NCBIfam" id="TIGR00556">
    <property type="entry name" value="pantethn_trn"/>
    <property type="match status" value="1"/>
</dbReference>
<dbReference type="Proteomes" id="UP001207626">
    <property type="component" value="Unassembled WGS sequence"/>
</dbReference>
<keyword evidence="3 7" id="KW-0808">Transferase</keyword>
<feature type="domain" description="4'-phosphopantetheinyl transferase" evidence="6">
    <location>
        <begin position="22"/>
        <end position="119"/>
    </location>
</feature>
<dbReference type="EMBL" id="JAMDLW010000037">
    <property type="protein sequence ID" value="MCY9522406.1"/>
    <property type="molecule type" value="Genomic_DNA"/>
</dbReference>
<dbReference type="PANTHER" id="PTHR12215">
    <property type="entry name" value="PHOSPHOPANTETHEINE TRANSFERASE"/>
    <property type="match status" value="1"/>
</dbReference>
<comment type="caution">
    <text evidence="7">The sequence shown here is derived from an EMBL/GenBank/DDBJ whole genome shotgun (WGS) entry which is preliminary data.</text>
</comment>
<accession>A0ABT4E2E8</accession>
<evidence type="ECO:0000256" key="1">
    <source>
        <dbReference type="ARBA" id="ARBA00001946"/>
    </source>
</evidence>
<keyword evidence="5" id="KW-0460">Magnesium</keyword>
<evidence type="ECO:0000256" key="2">
    <source>
        <dbReference type="ARBA" id="ARBA00010990"/>
    </source>
</evidence>
<dbReference type="InterPro" id="IPR050559">
    <property type="entry name" value="P-Pant_transferase_sf"/>
</dbReference>
<evidence type="ECO:0000259" key="6">
    <source>
        <dbReference type="Pfam" id="PF01648"/>
    </source>
</evidence>
<evidence type="ECO:0000313" key="8">
    <source>
        <dbReference type="Proteomes" id="UP001207626"/>
    </source>
</evidence>
<evidence type="ECO:0000256" key="3">
    <source>
        <dbReference type="ARBA" id="ARBA00022679"/>
    </source>
</evidence>
<proteinExistence type="inferred from homology"/>
<dbReference type="SUPFAM" id="SSF56214">
    <property type="entry name" value="4'-phosphopantetheinyl transferase"/>
    <property type="match status" value="1"/>
</dbReference>
<name>A0ABT4E2E8_9BACL</name>
<protein>
    <submittedName>
        <fullName evidence="7">4'-phosphopantetheinyl transferase superfamily protein</fullName>
    </submittedName>
</protein>
<evidence type="ECO:0000256" key="5">
    <source>
        <dbReference type="ARBA" id="ARBA00022842"/>
    </source>
</evidence>
<dbReference type="Pfam" id="PF01648">
    <property type="entry name" value="ACPS"/>
    <property type="match status" value="1"/>
</dbReference>
<dbReference type="InterPro" id="IPR008278">
    <property type="entry name" value="4-PPantetheinyl_Trfase_dom"/>
</dbReference>
<comment type="similarity">
    <text evidence="2">Belongs to the P-Pant transferase superfamily. Gsp/Sfp/HetI/AcpT family.</text>
</comment>